<dbReference type="InterPro" id="IPR001680">
    <property type="entry name" value="WD40_rpt"/>
</dbReference>
<name>A0ABX1V8G2_9PLAN</name>
<feature type="signal peptide" evidence="1">
    <location>
        <begin position="1"/>
        <end position="20"/>
    </location>
</feature>
<dbReference type="InterPro" id="IPR015943">
    <property type="entry name" value="WD40/YVTN_repeat-like_dom_sf"/>
</dbReference>
<dbReference type="SMART" id="SM00320">
    <property type="entry name" value="WD40"/>
    <property type="match status" value="4"/>
</dbReference>
<dbReference type="SUPFAM" id="SSF82171">
    <property type="entry name" value="DPP6 N-terminal domain-like"/>
    <property type="match status" value="1"/>
</dbReference>
<evidence type="ECO:0000313" key="3">
    <source>
        <dbReference type="Proteomes" id="UP000609651"/>
    </source>
</evidence>
<sequence length="393" mass="41178">MSHRLAFVALAVLWSSPQIAFSEPTEPSDYGAVLFRHGDGDYRSVSSLAYTADGTQIISAADDGAIEVHEAATGDLLRRLVGHRFANGEPADACDAAPLPGGRIVSVGEDGRVILWPAEGTKPERVIDPVVFETVELDEQSGLGRLAWEAGIARGEWDRDEATGLYALAVSPDRNRFAVGYRAIDGTHRFRVRDCRTGDAVADLVGGQYSQDALFTPDGTGLLLSDDAGLIALYDLSTGEKIRVFDAPEAYSKAAYPRGGGLVPSNAKPIVFGIAFSANGEYVMAVDAKACRVWDFVTGDLVTTVDAGGWDSDVVALADGRAAFGTNNGVVIFEIVSGKVLAHRPPSGVVQPLAVSPDGKMFIAAASQQGGRIYTVPLNPAGDGGAGAGDLPD</sequence>
<comment type="caution">
    <text evidence="2">The sequence shown here is derived from an EMBL/GenBank/DDBJ whole genome shotgun (WGS) entry which is preliminary data.</text>
</comment>
<feature type="chain" id="PRO_5047268969" description="WD40 repeat domain-containing protein" evidence="1">
    <location>
        <begin position="21"/>
        <end position="393"/>
    </location>
</feature>
<dbReference type="PANTHER" id="PTHR19879:SF9">
    <property type="entry name" value="TRANSCRIPTION INITIATION FACTOR TFIID SUBUNIT 5"/>
    <property type="match status" value="1"/>
</dbReference>
<reference evidence="2 3" key="1">
    <citation type="journal article" date="2020" name="Syst. Appl. Microbiol.">
        <title>Alienimonas chondri sp. nov., a novel planctomycete isolated from the biofilm of the red alga Chondrus crispus.</title>
        <authorList>
            <person name="Vitorino I."/>
            <person name="Albuquerque L."/>
            <person name="Wiegand S."/>
            <person name="Kallscheuer N."/>
            <person name="da Costa M.S."/>
            <person name="Lobo-da-Cunha A."/>
            <person name="Jogler C."/>
            <person name="Lage O.M."/>
        </authorList>
    </citation>
    <scope>NUCLEOTIDE SEQUENCE [LARGE SCALE GENOMIC DNA]</scope>
    <source>
        <strain evidence="2 3">LzC2</strain>
    </source>
</reference>
<dbReference type="EMBL" id="WTPX01000004">
    <property type="protein sequence ID" value="NNJ24202.1"/>
    <property type="molecule type" value="Genomic_DNA"/>
</dbReference>
<evidence type="ECO:0000256" key="1">
    <source>
        <dbReference type="SAM" id="SignalP"/>
    </source>
</evidence>
<evidence type="ECO:0008006" key="4">
    <source>
        <dbReference type="Google" id="ProtNLM"/>
    </source>
</evidence>
<keyword evidence="3" id="KW-1185">Reference proteome</keyword>
<proteinExistence type="predicted"/>
<dbReference type="Proteomes" id="UP000609651">
    <property type="component" value="Unassembled WGS sequence"/>
</dbReference>
<dbReference type="PANTHER" id="PTHR19879">
    <property type="entry name" value="TRANSCRIPTION INITIATION FACTOR TFIID"/>
    <property type="match status" value="1"/>
</dbReference>
<keyword evidence="1" id="KW-0732">Signal</keyword>
<dbReference type="RefSeq" id="WP_171182886.1">
    <property type="nucleotide sequence ID" value="NZ_WTPX01000004.1"/>
</dbReference>
<accession>A0ABX1V8G2</accession>
<evidence type="ECO:0000313" key="2">
    <source>
        <dbReference type="EMBL" id="NNJ24202.1"/>
    </source>
</evidence>
<dbReference type="Gene3D" id="2.130.10.10">
    <property type="entry name" value="YVTN repeat-like/Quinoprotein amine dehydrogenase"/>
    <property type="match status" value="2"/>
</dbReference>
<protein>
    <recommendedName>
        <fullName evidence="4">WD40 repeat domain-containing protein</fullName>
    </recommendedName>
</protein>
<gene>
    <name evidence="2" type="ORF">LzC2_02520</name>
</gene>
<organism evidence="2 3">
    <name type="scientific">Alienimonas chondri</name>
    <dbReference type="NCBI Taxonomy" id="2681879"/>
    <lineage>
        <taxon>Bacteria</taxon>
        <taxon>Pseudomonadati</taxon>
        <taxon>Planctomycetota</taxon>
        <taxon>Planctomycetia</taxon>
        <taxon>Planctomycetales</taxon>
        <taxon>Planctomycetaceae</taxon>
        <taxon>Alienimonas</taxon>
    </lineage>
</organism>
<dbReference type="Pfam" id="PF00400">
    <property type="entry name" value="WD40"/>
    <property type="match status" value="1"/>
</dbReference>